<dbReference type="GO" id="GO:0005576">
    <property type="term" value="C:extracellular region"/>
    <property type="evidence" value="ECO:0007669"/>
    <property type="project" value="InterPro"/>
</dbReference>
<evidence type="ECO:0000259" key="8">
    <source>
        <dbReference type="PROSITE" id="PS50843"/>
    </source>
</evidence>
<dbReference type="Proteomes" id="UP000288805">
    <property type="component" value="Unassembled WGS sequence"/>
</dbReference>
<dbReference type="PRINTS" id="PR01225">
    <property type="entry name" value="EXPANSNFAMLY"/>
</dbReference>
<organism evidence="9 10">
    <name type="scientific">Vitis vinifera</name>
    <name type="common">Grape</name>
    <dbReference type="NCBI Taxonomy" id="29760"/>
    <lineage>
        <taxon>Eukaryota</taxon>
        <taxon>Viridiplantae</taxon>
        <taxon>Streptophyta</taxon>
        <taxon>Embryophyta</taxon>
        <taxon>Tracheophyta</taxon>
        <taxon>Spermatophyta</taxon>
        <taxon>Magnoliopsida</taxon>
        <taxon>eudicotyledons</taxon>
        <taxon>Gunneridae</taxon>
        <taxon>Pentapetalae</taxon>
        <taxon>rosids</taxon>
        <taxon>Vitales</taxon>
        <taxon>Vitaceae</taxon>
        <taxon>Viteae</taxon>
        <taxon>Vitis</taxon>
    </lineage>
</organism>
<gene>
    <name evidence="9" type="primary">EXPA2_3</name>
    <name evidence="9" type="ORF">CK203_104052</name>
</gene>
<dbReference type="GO" id="GO:0009664">
    <property type="term" value="P:plant-type cell wall organization"/>
    <property type="evidence" value="ECO:0007669"/>
    <property type="project" value="InterPro"/>
</dbReference>
<dbReference type="Pfam" id="PF01357">
    <property type="entry name" value="Expansin_C"/>
    <property type="match status" value="1"/>
</dbReference>
<feature type="domain" description="Expansin-like EG45" evidence="7">
    <location>
        <begin position="69"/>
        <end position="192"/>
    </location>
</feature>
<keyword evidence="5" id="KW-0732">Signal</keyword>
<comment type="caution">
    <text evidence="9">The sequence shown here is derived from an EMBL/GenBank/DDBJ whole genome shotgun (WGS) entry which is preliminary data.</text>
</comment>
<sequence length="291" mass="32042">MALPLRALLSSLLPLLLLLLSHDVHANGWTGNARHALLSKHHRPKFKPGPWHNAHATFYGGADASQTMGGACGYGDLHKQGYGVQTAALSTVLFNVGRHVGLVSKSNVWMIHRGASEGRHHSWLQPPTCALQVAMEDGVIHLVNTLISPSLHFFRLPSTRLALFRSVSQVTCSLTHFFLIVTRMVPCKKKGGIRFTISGNPYFNLVFIWNVGGAGDITSVQVKGDRKLKWTTLKRNWGQNWETDAMLVGESLTFRVREVMVDTLPPGISPQRTGSSARPLKARTSSRDLSI</sequence>
<dbReference type="InterPro" id="IPR007117">
    <property type="entry name" value="Expansin_CBD"/>
</dbReference>
<feature type="region of interest" description="Disordered" evidence="6">
    <location>
        <begin position="265"/>
        <end position="291"/>
    </location>
</feature>
<protein>
    <recommendedName>
        <fullName evidence="5">Expansin</fullName>
    </recommendedName>
</protein>
<keyword evidence="3" id="KW-0472">Membrane</keyword>
<evidence type="ECO:0000256" key="4">
    <source>
        <dbReference type="ARBA" id="ARBA00023316"/>
    </source>
</evidence>
<evidence type="ECO:0000256" key="2">
    <source>
        <dbReference type="ARBA" id="ARBA00022512"/>
    </source>
</evidence>
<comment type="function">
    <text evidence="5">Causes loosening and extension of plant cell walls by disrupting non-covalent bonding between cellulose microfibrils and matrix glucans. No enzymatic activity has been found.</text>
</comment>
<dbReference type="InterPro" id="IPR007118">
    <property type="entry name" value="Expan_Lol_pI"/>
</dbReference>
<feature type="chain" id="PRO_5018822489" description="Expansin" evidence="5">
    <location>
        <begin position="27"/>
        <end position="291"/>
    </location>
</feature>
<feature type="signal peptide" evidence="5">
    <location>
        <begin position="1"/>
        <end position="26"/>
    </location>
</feature>
<evidence type="ECO:0000259" key="7">
    <source>
        <dbReference type="PROSITE" id="PS50842"/>
    </source>
</evidence>
<keyword evidence="2 5" id="KW-0134">Cell wall</keyword>
<dbReference type="InterPro" id="IPR036908">
    <property type="entry name" value="RlpA-like_sf"/>
</dbReference>
<evidence type="ECO:0000256" key="5">
    <source>
        <dbReference type="RuleBase" id="RU365023"/>
    </source>
</evidence>
<dbReference type="PANTHER" id="PTHR31867">
    <property type="entry name" value="EXPANSIN-A15"/>
    <property type="match status" value="1"/>
</dbReference>
<dbReference type="GO" id="GO:0009653">
    <property type="term" value="P:anatomical structure morphogenesis"/>
    <property type="evidence" value="ECO:0007669"/>
    <property type="project" value="UniProtKB-ARBA"/>
</dbReference>
<evidence type="ECO:0000256" key="1">
    <source>
        <dbReference type="ARBA" id="ARBA00005392"/>
    </source>
</evidence>
<dbReference type="PRINTS" id="PR01226">
    <property type="entry name" value="EXPANSIN"/>
</dbReference>
<dbReference type="PROSITE" id="PS50843">
    <property type="entry name" value="EXPANSIN_CBD"/>
    <property type="match status" value="1"/>
</dbReference>
<dbReference type="EMBL" id="QGNW01002243">
    <property type="protein sequence ID" value="RVW22224.1"/>
    <property type="molecule type" value="Genomic_DNA"/>
</dbReference>
<dbReference type="GO" id="GO:0016020">
    <property type="term" value="C:membrane"/>
    <property type="evidence" value="ECO:0007669"/>
    <property type="project" value="UniProtKB-SubCell"/>
</dbReference>
<dbReference type="Gene3D" id="2.40.40.10">
    <property type="entry name" value="RlpA-like domain"/>
    <property type="match status" value="1"/>
</dbReference>
<comment type="similarity">
    <text evidence="1 5">Belongs to the expansin family. Expansin A subfamily.</text>
</comment>
<keyword evidence="5" id="KW-0964">Secreted</keyword>
<dbReference type="Gene3D" id="2.60.40.760">
    <property type="entry name" value="Expansin, cellulose-binding-like domain"/>
    <property type="match status" value="1"/>
</dbReference>
<dbReference type="InterPro" id="IPR036749">
    <property type="entry name" value="Expansin_CBD_sf"/>
</dbReference>
<name>A0A438CG98_VITVI</name>
<feature type="domain" description="Expansin-like CBD" evidence="8">
    <location>
        <begin position="202"/>
        <end position="256"/>
    </location>
</feature>
<accession>A0A438CG98</accession>
<dbReference type="PROSITE" id="PS50842">
    <property type="entry name" value="EXPANSIN_EG45"/>
    <property type="match status" value="1"/>
</dbReference>
<keyword evidence="4 5" id="KW-0961">Cell wall biogenesis/degradation</keyword>
<proteinExistence type="inferred from homology"/>
<evidence type="ECO:0000313" key="10">
    <source>
        <dbReference type="Proteomes" id="UP000288805"/>
    </source>
</evidence>
<dbReference type="SUPFAM" id="SSF50685">
    <property type="entry name" value="Barwin-like endoglucanases"/>
    <property type="match status" value="1"/>
</dbReference>
<dbReference type="SUPFAM" id="SSF49590">
    <property type="entry name" value="PHL pollen allergen"/>
    <property type="match status" value="1"/>
</dbReference>
<dbReference type="AlphaFoldDB" id="A0A438CG98"/>
<reference evidence="9 10" key="1">
    <citation type="journal article" date="2018" name="PLoS Genet.">
        <title>Population sequencing reveals clonal diversity and ancestral inbreeding in the grapevine cultivar Chardonnay.</title>
        <authorList>
            <person name="Roach M.J."/>
            <person name="Johnson D.L."/>
            <person name="Bohlmann J."/>
            <person name="van Vuuren H.J."/>
            <person name="Jones S.J."/>
            <person name="Pretorius I.S."/>
            <person name="Schmidt S.A."/>
            <person name="Borneman A.R."/>
        </authorList>
    </citation>
    <scope>NUCLEOTIDE SEQUENCE [LARGE SCALE GENOMIC DNA]</scope>
    <source>
        <strain evidence="10">cv. Chardonnay</strain>
        <tissue evidence="9">Leaf</tissue>
    </source>
</reference>
<dbReference type="InterPro" id="IPR007112">
    <property type="entry name" value="Expansin/allergen_DPBB_dom"/>
</dbReference>
<evidence type="ECO:0000256" key="6">
    <source>
        <dbReference type="SAM" id="MobiDB-lite"/>
    </source>
</evidence>
<evidence type="ECO:0000256" key="3">
    <source>
        <dbReference type="ARBA" id="ARBA00023136"/>
    </source>
</evidence>
<dbReference type="InterPro" id="IPR002963">
    <property type="entry name" value="Expansin"/>
</dbReference>
<evidence type="ECO:0000313" key="9">
    <source>
        <dbReference type="EMBL" id="RVW22224.1"/>
    </source>
</evidence>
<comment type="subcellular location">
    <subcellularLocation>
        <location evidence="5">Secreted</location>
        <location evidence="5">Cell wall</location>
    </subcellularLocation>
    <subcellularLocation>
        <location evidence="5">Membrane</location>
        <topology evidence="5">Peripheral membrane protein</topology>
    </subcellularLocation>
</comment>